<protein>
    <recommendedName>
        <fullName evidence="4">F-box domain-containing protein</fullName>
    </recommendedName>
</protein>
<reference evidence="2 3" key="1">
    <citation type="submission" date="2024-01" db="EMBL/GenBank/DDBJ databases">
        <title>Comparative genomics of Cryptococcus and Kwoniella reveals pathogenesis evolution and contrasting modes of karyotype evolution via chromosome fusion or intercentromeric recombination.</title>
        <authorList>
            <person name="Coelho M.A."/>
            <person name="David-Palma M."/>
            <person name="Shea T."/>
            <person name="Bowers K."/>
            <person name="McGinley-Smith S."/>
            <person name="Mohammad A.W."/>
            <person name="Gnirke A."/>
            <person name="Yurkov A.M."/>
            <person name="Nowrousian M."/>
            <person name="Sun S."/>
            <person name="Cuomo C.A."/>
            <person name="Heitman J."/>
        </authorList>
    </citation>
    <scope>NUCLEOTIDE SEQUENCE [LARGE SCALE GENOMIC DNA]</scope>
    <source>
        <strain evidence="2 3">CBS 6074</strain>
    </source>
</reference>
<dbReference type="GeneID" id="91092346"/>
<evidence type="ECO:0008006" key="4">
    <source>
        <dbReference type="Google" id="ProtNLM"/>
    </source>
</evidence>
<accession>A0AAX4JQI6</accession>
<organism evidence="2 3">
    <name type="scientific">Kwoniella dendrophila CBS 6074</name>
    <dbReference type="NCBI Taxonomy" id="1295534"/>
    <lineage>
        <taxon>Eukaryota</taxon>
        <taxon>Fungi</taxon>
        <taxon>Dikarya</taxon>
        <taxon>Basidiomycota</taxon>
        <taxon>Agaricomycotina</taxon>
        <taxon>Tremellomycetes</taxon>
        <taxon>Tremellales</taxon>
        <taxon>Cryptococcaceae</taxon>
        <taxon>Kwoniella</taxon>
    </lineage>
</organism>
<name>A0AAX4JQI6_9TREE</name>
<keyword evidence="3" id="KW-1185">Reference proteome</keyword>
<evidence type="ECO:0000256" key="1">
    <source>
        <dbReference type="SAM" id="MobiDB-lite"/>
    </source>
</evidence>
<evidence type="ECO:0000313" key="2">
    <source>
        <dbReference type="EMBL" id="WWC86795.1"/>
    </source>
</evidence>
<feature type="compositionally biased region" description="Gly residues" evidence="1">
    <location>
        <begin position="20"/>
        <end position="30"/>
    </location>
</feature>
<evidence type="ECO:0000313" key="3">
    <source>
        <dbReference type="Proteomes" id="UP001355207"/>
    </source>
</evidence>
<proteinExistence type="predicted"/>
<dbReference type="AlphaFoldDB" id="A0AAX4JQI6"/>
<dbReference type="RefSeq" id="XP_066073558.1">
    <property type="nucleotide sequence ID" value="XM_066217461.1"/>
</dbReference>
<sequence>MGLEIYGYGQEEFSDSDDGYGYGYGGGGYEGFTDDIADEDEYYAYEASLEFEEMERRRRRRDEGYDSDPYSSDQEESMSSSSSSSSENSDLDEEDIEEKAVNYTSRKEIRRKSQLTEIIEIILLILNRWNKDGFIENEIRRIEEKSITDEQKRLERLAKANQAGLYMPNNGHGQDIKGKGKIKLRNGNSINSKKSKTVNKFETPWTRLIELIRSLKVDGNADKDPLEVRICLGIAHHLIQEKILRLLDDKSYIHTLSGIEARTARSFRSTKIQLPEGFRLITSNSNTAILLQQIPNFLLLRLIRYSLHYDQDKPHKLDLSHLPYINVNPVLESLDFQSLLELVGSSSSNVRYVDFSNNKMDNQSRWSPTESDFPNFHIFPFPNIQIIDLRNIPTLKTLPLSIVRLTRLRRILCKGTPIIPKTKSSSDDDYLYGYDYGQPNQNSDCVVRMCNKDRKTSLVNYCILSLNKLKYQILDHRNDSDGNANKRTKQIDSCAKDGRGGETAIEKAELQSEPEPEVGSEKLEKNIKEYLPSRHLVVYEQSYRCERCFEFQIIEGPLQIGHGNGSSVTKREDQKGGFSWVFHNSMSIKQSGWIFRDPKIDKGTHAAVTNDSRQDERTKLKSQRKVILVSGKCCLKCKKEIATKHSKLNVFTPKPLRADMGWAF</sequence>
<feature type="region of interest" description="Disordered" evidence="1">
    <location>
        <begin position="53"/>
        <end position="98"/>
    </location>
</feature>
<gene>
    <name evidence="2" type="ORF">L201_001674</name>
</gene>
<feature type="region of interest" description="Disordered" evidence="1">
    <location>
        <begin position="1"/>
        <end position="33"/>
    </location>
</feature>
<feature type="region of interest" description="Disordered" evidence="1">
    <location>
        <begin position="165"/>
        <end position="189"/>
    </location>
</feature>
<dbReference type="EMBL" id="CP144099">
    <property type="protein sequence ID" value="WWC86795.1"/>
    <property type="molecule type" value="Genomic_DNA"/>
</dbReference>
<feature type="compositionally biased region" description="Low complexity" evidence="1">
    <location>
        <begin position="77"/>
        <end position="88"/>
    </location>
</feature>
<dbReference type="Proteomes" id="UP001355207">
    <property type="component" value="Chromosome 2"/>
</dbReference>